<dbReference type="HOGENOM" id="CLU_1550523_0_0_1"/>
<evidence type="ECO:0000313" key="1">
    <source>
        <dbReference type="EMBL" id="CAK92505.1"/>
    </source>
</evidence>
<reference evidence="1 2" key="1">
    <citation type="journal article" date="2006" name="Nature">
        <title>Global trends of whole-genome duplications revealed by the ciliate Paramecium tetraurelia.</title>
        <authorList>
            <consortium name="Genoscope"/>
            <person name="Aury J.-M."/>
            <person name="Jaillon O."/>
            <person name="Duret L."/>
            <person name="Noel B."/>
            <person name="Jubin C."/>
            <person name="Porcel B.M."/>
            <person name="Segurens B."/>
            <person name="Daubin V."/>
            <person name="Anthouard V."/>
            <person name="Aiach N."/>
            <person name="Arnaiz O."/>
            <person name="Billaut A."/>
            <person name="Beisson J."/>
            <person name="Blanc I."/>
            <person name="Bouhouche K."/>
            <person name="Camara F."/>
            <person name="Duharcourt S."/>
            <person name="Guigo R."/>
            <person name="Gogendeau D."/>
            <person name="Katinka M."/>
            <person name="Keller A.-M."/>
            <person name="Kissmehl R."/>
            <person name="Klotz C."/>
            <person name="Koll F."/>
            <person name="Le Moue A."/>
            <person name="Lepere C."/>
            <person name="Malinsky S."/>
            <person name="Nowacki M."/>
            <person name="Nowak J.K."/>
            <person name="Plattner H."/>
            <person name="Poulain J."/>
            <person name="Ruiz F."/>
            <person name="Serrano V."/>
            <person name="Zagulski M."/>
            <person name="Dessen P."/>
            <person name="Betermier M."/>
            <person name="Weissenbach J."/>
            <person name="Scarpelli C."/>
            <person name="Schachter V."/>
            <person name="Sperling L."/>
            <person name="Meyer E."/>
            <person name="Cohen J."/>
            <person name="Wincker P."/>
        </authorList>
    </citation>
    <scope>NUCLEOTIDE SEQUENCE [LARGE SCALE GENOMIC DNA]</scope>
    <source>
        <strain evidence="1 2">Stock d4-2</strain>
    </source>
</reference>
<dbReference type="EMBL" id="CT868668">
    <property type="protein sequence ID" value="CAK92505.1"/>
    <property type="molecule type" value="Genomic_DNA"/>
</dbReference>
<dbReference type="AlphaFoldDB" id="A0EB38"/>
<gene>
    <name evidence="1" type="ORF">GSPATT00025239001</name>
</gene>
<accession>A0EB38</accession>
<dbReference type="RefSeq" id="XP_001459902.1">
    <property type="nucleotide sequence ID" value="XM_001459865.1"/>
</dbReference>
<proteinExistence type="predicted"/>
<evidence type="ECO:0000313" key="2">
    <source>
        <dbReference type="Proteomes" id="UP000000600"/>
    </source>
</evidence>
<dbReference type="InParanoid" id="A0EB38"/>
<dbReference type="KEGG" id="ptm:GSPATT00025239001"/>
<name>A0EB38_PARTE</name>
<dbReference type="Proteomes" id="UP000000600">
    <property type="component" value="Unassembled WGS sequence"/>
</dbReference>
<protein>
    <submittedName>
        <fullName evidence="1">Uncharacterized protein</fullName>
    </submittedName>
</protein>
<sequence length="173" mass="20002">MEIITKPYFDKNLQVALTKQIPSRQSFSPTIQLTKTEYNALGHSSSTHISEVQNVNLAAVLVILNQILIWPIFKEAKYSQTSVIDFLREVFFSRHLHINYNIKLNFKSKTTILKLNSVITQIQLRILQKLFTSDLKNPLTQKLLNPPKWPPLSSDKIKTLIFELDETLILQII</sequence>
<organism evidence="1 2">
    <name type="scientific">Paramecium tetraurelia</name>
    <dbReference type="NCBI Taxonomy" id="5888"/>
    <lineage>
        <taxon>Eukaryota</taxon>
        <taxon>Sar</taxon>
        <taxon>Alveolata</taxon>
        <taxon>Ciliophora</taxon>
        <taxon>Intramacronucleata</taxon>
        <taxon>Oligohymenophorea</taxon>
        <taxon>Peniculida</taxon>
        <taxon>Parameciidae</taxon>
        <taxon>Paramecium</taxon>
    </lineage>
</organism>
<keyword evidence="2" id="KW-1185">Reference proteome</keyword>
<dbReference type="GeneID" id="5045687"/>